<keyword evidence="8" id="KW-0239">DNA-directed DNA polymerase</keyword>
<dbReference type="GO" id="GO:0046872">
    <property type="term" value="F:metal ion binding"/>
    <property type="evidence" value="ECO:0007669"/>
    <property type="project" value="UniProtKB-KW"/>
</dbReference>
<name>F0X1P6_9STRA</name>
<dbReference type="GO" id="GO:0003887">
    <property type="term" value="F:DNA-directed DNA polymerase activity"/>
    <property type="evidence" value="ECO:0007669"/>
    <property type="project" value="UniProtKB-KW"/>
</dbReference>
<keyword evidence="8" id="KW-0808">Transferase</keyword>
<keyword evidence="3" id="KW-0255">Endonuclease</keyword>
<dbReference type="HOGENOM" id="CLU_1322993_0_0_1"/>
<evidence type="ECO:0000256" key="5">
    <source>
        <dbReference type="ARBA" id="ARBA00022842"/>
    </source>
</evidence>
<keyword evidence="8" id="KW-0548">Nucleotidyltransferase</keyword>
<proteinExistence type="predicted"/>
<evidence type="ECO:0000256" key="6">
    <source>
        <dbReference type="ARBA" id="ARBA00022908"/>
    </source>
</evidence>
<keyword evidence="2" id="KW-0479">Metal-binding</keyword>
<keyword evidence="9" id="KW-0233">DNA recombination</keyword>
<dbReference type="GO" id="GO:0003964">
    <property type="term" value="F:RNA-directed DNA polymerase activity"/>
    <property type="evidence" value="ECO:0007669"/>
    <property type="project" value="UniProtKB-KW"/>
</dbReference>
<dbReference type="PANTHER" id="PTHR42648">
    <property type="entry name" value="TRANSPOSASE, PUTATIVE-RELATED"/>
    <property type="match status" value="1"/>
</dbReference>
<keyword evidence="6" id="KW-0229">DNA integration</keyword>
<evidence type="ECO:0000259" key="10">
    <source>
        <dbReference type="Pfam" id="PF25597"/>
    </source>
</evidence>
<protein>
    <submittedName>
        <fullName evidence="11">Putative polyprotein</fullName>
    </submittedName>
</protein>
<dbReference type="EMBL" id="FR824656">
    <property type="protein sequence ID" value="CCA27744.1"/>
    <property type="molecule type" value="Genomic_DNA"/>
</dbReference>
<dbReference type="GO" id="GO:0006310">
    <property type="term" value="P:DNA recombination"/>
    <property type="evidence" value="ECO:0007669"/>
    <property type="project" value="UniProtKB-KW"/>
</dbReference>
<sequence length="208" mass="24593">MNRALMERARAMMEHKNVDEKWWAEAINTAAYITNRVSNRLQPDRTPLEICFGSTPDLSHVRVFRSTGFAHIYKSKRSKLDAKAYSCLFLDYAEDCKEYRVYSMSTKRVIISRSVRVEERCTTHYIQVIYPPTAILHSPVPVDDDDRPTNMFIGIRNYNSWKLIRLDTHTERTNLPFLVVPTYIRFVWMQLMRIRRLWISITAPLETN</sequence>
<reference evidence="11" key="1">
    <citation type="journal article" date="2011" name="PLoS Biol.">
        <title>Gene gain and loss during evolution of obligate parasitism in the white rust pathogen of Arabidopsis thaliana.</title>
        <authorList>
            <person name="Kemen E."/>
            <person name="Gardiner A."/>
            <person name="Schultz-Larsen T."/>
            <person name="Kemen A.C."/>
            <person name="Balmuth A.L."/>
            <person name="Robert-Seilaniantz A."/>
            <person name="Bailey K."/>
            <person name="Holub E."/>
            <person name="Studholme D.J."/>
            <person name="Maclean D."/>
            <person name="Jones J.D."/>
        </authorList>
    </citation>
    <scope>NUCLEOTIDE SEQUENCE</scope>
</reference>
<dbReference type="PANTHER" id="PTHR42648:SF11">
    <property type="entry name" value="TRANSPOSON TY4-P GAG-POL POLYPROTEIN"/>
    <property type="match status" value="1"/>
</dbReference>
<evidence type="ECO:0000256" key="9">
    <source>
        <dbReference type="ARBA" id="ARBA00023172"/>
    </source>
</evidence>
<dbReference type="GO" id="GO:0004519">
    <property type="term" value="F:endonuclease activity"/>
    <property type="evidence" value="ECO:0007669"/>
    <property type="project" value="UniProtKB-KW"/>
</dbReference>
<dbReference type="Pfam" id="PF25597">
    <property type="entry name" value="SH3_retrovirus"/>
    <property type="match status" value="1"/>
</dbReference>
<dbReference type="SUPFAM" id="SSF53098">
    <property type="entry name" value="Ribonuclease H-like"/>
    <property type="match status" value="1"/>
</dbReference>
<gene>
    <name evidence="11" type="primary">AlNc14C662G12360</name>
    <name evidence="11" type="ORF">ALNC14_138880</name>
</gene>
<keyword evidence="5" id="KW-0460">Magnesium</keyword>
<dbReference type="InterPro" id="IPR039537">
    <property type="entry name" value="Retrotran_Ty1/copia-like"/>
</dbReference>
<evidence type="ECO:0000256" key="3">
    <source>
        <dbReference type="ARBA" id="ARBA00022759"/>
    </source>
</evidence>
<accession>F0X1P6</accession>
<dbReference type="GO" id="GO:0015074">
    <property type="term" value="P:DNA integration"/>
    <property type="evidence" value="ECO:0007669"/>
    <property type="project" value="UniProtKB-KW"/>
</dbReference>
<keyword evidence="1" id="KW-0540">Nuclease</keyword>
<keyword evidence="4" id="KW-0378">Hydrolase</keyword>
<dbReference type="InterPro" id="IPR012337">
    <property type="entry name" value="RNaseH-like_sf"/>
</dbReference>
<dbReference type="InterPro" id="IPR057670">
    <property type="entry name" value="SH3_retrovirus"/>
</dbReference>
<reference evidence="11" key="2">
    <citation type="submission" date="2011-02" db="EMBL/GenBank/DDBJ databases">
        <authorList>
            <person name="MacLean D."/>
        </authorList>
    </citation>
    <scope>NUCLEOTIDE SEQUENCE</scope>
</reference>
<evidence type="ECO:0000313" key="11">
    <source>
        <dbReference type="EMBL" id="CCA27744.1"/>
    </source>
</evidence>
<dbReference type="GO" id="GO:0016787">
    <property type="term" value="F:hydrolase activity"/>
    <property type="evidence" value="ECO:0007669"/>
    <property type="project" value="UniProtKB-KW"/>
</dbReference>
<keyword evidence="7" id="KW-0695">RNA-directed DNA polymerase</keyword>
<organism evidence="11">
    <name type="scientific">Albugo laibachii Nc14</name>
    <dbReference type="NCBI Taxonomy" id="890382"/>
    <lineage>
        <taxon>Eukaryota</taxon>
        <taxon>Sar</taxon>
        <taxon>Stramenopiles</taxon>
        <taxon>Oomycota</taxon>
        <taxon>Peronosporomycetes</taxon>
        <taxon>Albuginales</taxon>
        <taxon>Albuginaceae</taxon>
        <taxon>Albugo</taxon>
    </lineage>
</organism>
<dbReference type="AlphaFoldDB" id="F0X1P6"/>
<evidence type="ECO:0000256" key="7">
    <source>
        <dbReference type="ARBA" id="ARBA00022918"/>
    </source>
</evidence>
<evidence type="ECO:0000256" key="8">
    <source>
        <dbReference type="ARBA" id="ARBA00022932"/>
    </source>
</evidence>
<evidence type="ECO:0000256" key="1">
    <source>
        <dbReference type="ARBA" id="ARBA00022722"/>
    </source>
</evidence>
<evidence type="ECO:0000256" key="2">
    <source>
        <dbReference type="ARBA" id="ARBA00022723"/>
    </source>
</evidence>
<evidence type="ECO:0000256" key="4">
    <source>
        <dbReference type="ARBA" id="ARBA00022801"/>
    </source>
</evidence>
<feature type="domain" description="Retroviral polymerase SH3-like" evidence="10">
    <location>
        <begin position="67"/>
        <end position="121"/>
    </location>
</feature>